<dbReference type="KEGG" id="sesp:BN6_25170"/>
<keyword evidence="6" id="KW-1133">Transmembrane helix</keyword>
<dbReference type="PANTHER" id="PTHR34820:SF4">
    <property type="entry name" value="INNER MEMBRANE PROTEIN YEBZ"/>
    <property type="match status" value="1"/>
</dbReference>
<feature type="region of interest" description="Disordered" evidence="5">
    <location>
        <begin position="115"/>
        <end position="177"/>
    </location>
</feature>
<keyword evidence="2" id="KW-0479">Metal-binding</keyword>
<protein>
    <recommendedName>
        <fullName evidence="8">CopC domain-containing protein</fullName>
    </recommendedName>
</protein>
<dbReference type="GO" id="GO:0005886">
    <property type="term" value="C:plasma membrane"/>
    <property type="evidence" value="ECO:0007669"/>
    <property type="project" value="TreeGrafter"/>
</dbReference>
<feature type="domain" description="CopC" evidence="8">
    <location>
        <begin position="25"/>
        <end position="119"/>
    </location>
</feature>
<dbReference type="GO" id="GO:0006825">
    <property type="term" value="P:copper ion transport"/>
    <property type="evidence" value="ECO:0007669"/>
    <property type="project" value="InterPro"/>
</dbReference>
<dbReference type="EMBL" id="HE804045">
    <property type="protein sequence ID" value="CCH29831.1"/>
    <property type="molecule type" value="Genomic_DNA"/>
</dbReference>
<dbReference type="InterPro" id="IPR014755">
    <property type="entry name" value="Cu-Rt/internalin_Ig-like"/>
</dbReference>
<reference evidence="9 10" key="1">
    <citation type="journal article" date="2012" name="BMC Genomics">
        <title>Complete genome sequence of Saccharothrix espanaensis DSM 44229T and comparison to the other completely sequenced Pseudonocardiaceae.</title>
        <authorList>
            <person name="Strobel T."/>
            <person name="Al-Dilaimi A."/>
            <person name="Blom J."/>
            <person name="Gessner A."/>
            <person name="Kalinowski J."/>
            <person name="Luzhetska M."/>
            <person name="Puhler A."/>
            <person name="Szczepanowski R."/>
            <person name="Bechthold A."/>
            <person name="Ruckert C."/>
        </authorList>
    </citation>
    <scope>NUCLEOTIDE SEQUENCE [LARGE SCALE GENOMIC DNA]</scope>
    <source>
        <strain evidence="10">ATCC 51144 / DSM 44229 / JCM 9112 / NBRC 15066 / NRRL 15764</strain>
    </source>
</reference>
<sequence>MKRLALSALLATFAVLTATPTAFAHTELLSSNPVDGATLSQPPTKLTLTFSEPVPAESATITITVPDGSQWPTGEIAATGPTLTAQVTPQTTPPGQYTLSWQVVALDGDYVNGKTTFTLPSSQPTTPSTSAPPSPTSPSTTPSSTTSTSTTGAPTTAAPTSSTEPITEPATAATPQQPESGALIWPWIVGALILVALGVAVALRLKDRKEQQGRDDETPEQPSE</sequence>
<dbReference type="HOGENOM" id="CLU_087859_0_1_11"/>
<evidence type="ECO:0000259" key="8">
    <source>
        <dbReference type="Pfam" id="PF04234"/>
    </source>
</evidence>
<evidence type="ECO:0000313" key="9">
    <source>
        <dbReference type="EMBL" id="CCH29831.1"/>
    </source>
</evidence>
<dbReference type="InterPro" id="IPR032694">
    <property type="entry name" value="CopC/D"/>
</dbReference>
<organism evidence="9 10">
    <name type="scientific">Saccharothrix espanaensis (strain ATCC 51144 / DSM 44229 / JCM 9112 / NBRC 15066 / NRRL 15764)</name>
    <dbReference type="NCBI Taxonomy" id="1179773"/>
    <lineage>
        <taxon>Bacteria</taxon>
        <taxon>Bacillati</taxon>
        <taxon>Actinomycetota</taxon>
        <taxon>Actinomycetes</taxon>
        <taxon>Pseudonocardiales</taxon>
        <taxon>Pseudonocardiaceae</taxon>
        <taxon>Saccharothrix</taxon>
    </lineage>
</organism>
<feature type="compositionally biased region" description="Low complexity" evidence="5">
    <location>
        <begin position="115"/>
        <end position="129"/>
    </location>
</feature>
<dbReference type="GO" id="GO:0042597">
    <property type="term" value="C:periplasmic space"/>
    <property type="evidence" value="ECO:0007669"/>
    <property type="project" value="InterPro"/>
</dbReference>
<keyword evidence="4" id="KW-0186">Copper</keyword>
<keyword evidence="10" id="KW-1185">Reference proteome</keyword>
<dbReference type="PANTHER" id="PTHR34820">
    <property type="entry name" value="INNER MEMBRANE PROTEIN YEBZ"/>
    <property type="match status" value="1"/>
</dbReference>
<keyword evidence="6" id="KW-0472">Membrane</keyword>
<proteinExistence type="predicted"/>
<comment type="subcellular location">
    <subcellularLocation>
        <location evidence="1">Cell envelope</location>
    </subcellularLocation>
</comment>
<dbReference type="SUPFAM" id="SSF81296">
    <property type="entry name" value="E set domains"/>
    <property type="match status" value="1"/>
</dbReference>
<keyword evidence="3 7" id="KW-0732">Signal</keyword>
<evidence type="ECO:0000313" key="10">
    <source>
        <dbReference type="Proteomes" id="UP000006281"/>
    </source>
</evidence>
<evidence type="ECO:0000256" key="6">
    <source>
        <dbReference type="SAM" id="Phobius"/>
    </source>
</evidence>
<accession>K0JV14</accession>
<feature type="transmembrane region" description="Helical" evidence="6">
    <location>
        <begin position="184"/>
        <end position="205"/>
    </location>
</feature>
<dbReference type="Proteomes" id="UP000006281">
    <property type="component" value="Chromosome"/>
</dbReference>
<feature type="chain" id="PRO_5003836841" description="CopC domain-containing protein" evidence="7">
    <location>
        <begin position="25"/>
        <end position="224"/>
    </location>
</feature>
<dbReference type="GO" id="GO:0005507">
    <property type="term" value="F:copper ion binding"/>
    <property type="evidence" value="ECO:0007669"/>
    <property type="project" value="InterPro"/>
</dbReference>
<dbReference type="GO" id="GO:0030313">
    <property type="term" value="C:cell envelope"/>
    <property type="evidence" value="ECO:0007669"/>
    <property type="project" value="UniProtKB-SubCell"/>
</dbReference>
<feature type="signal peptide" evidence="7">
    <location>
        <begin position="1"/>
        <end position="24"/>
    </location>
</feature>
<evidence type="ECO:0000256" key="1">
    <source>
        <dbReference type="ARBA" id="ARBA00004196"/>
    </source>
</evidence>
<dbReference type="InterPro" id="IPR014756">
    <property type="entry name" value="Ig_E-set"/>
</dbReference>
<evidence type="ECO:0000256" key="4">
    <source>
        <dbReference type="ARBA" id="ARBA00023008"/>
    </source>
</evidence>
<dbReference type="RefSeq" id="WP_015099943.1">
    <property type="nucleotide sequence ID" value="NC_019673.1"/>
</dbReference>
<dbReference type="PATRIC" id="fig|1179773.3.peg.2521"/>
<name>K0JV14_SACES</name>
<dbReference type="Gene3D" id="2.60.40.1220">
    <property type="match status" value="1"/>
</dbReference>
<dbReference type="eggNOG" id="COG2372">
    <property type="taxonomic scope" value="Bacteria"/>
</dbReference>
<feature type="compositionally biased region" description="Low complexity" evidence="5">
    <location>
        <begin position="137"/>
        <end position="177"/>
    </location>
</feature>
<dbReference type="GO" id="GO:0046688">
    <property type="term" value="P:response to copper ion"/>
    <property type="evidence" value="ECO:0007669"/>
    <property type="project" value="InterPro"/>
</dbReference>
<dbReference type="Pfam" id="PF04234">
    <property type="entry name" value="CopC"/>
    <property type="match status" value="1"/>
</dbReference>
<dbReference type="BioCyc" id="SESP1179773:BN6_RS41830-MONOMER"/>
<dbReference type="AlphaFoldDB" id="K0JV14"/>
<evidence type="ECO:0000256" key="5">
    <source>
        <dbReference type="SAM" id="MobiDB-lite"/>
    </source>
</evidence>
<keyword evidence="6" id="KW-0812">Transmembrane</keyword>
<evidence type="ECO:0000256" key="7">
    <source>
        <dbReference type="SAM" id="SignalP"/>
    </source>
</evidence>
<gene>
    <name evidence="9" type="ordered locus">BN6_25170</name>
</gene>
<dbReference type="STRING" id="1179773.BN6_25170"/>
<evidence type="ECO:0000256" key="3">
    <source>
        <dbReference type="ARBA" id="ARBA00022729"/>
    </source>
</evidence>
<dbReference type="OrthoDB" id="3698694at2"/>
<dbReference type="InterPro" id="IPR007348">
    <property type="entry name" value="CopC_dom"/>
</dbReference>
<evidence type="ECO:0000256" key="2">
    <source>
        <dbReference type="ARBA" id="ARBA00022723"/>
    </source>
</evidence>